<proteinExistence type="predicted"/>
<dbReference type="AlphaFoldDB" id="A0A8D4UUQ6"/>
<dbReference type="RefSeq" id="WP_144269418.1">
    <property type="nucleotide sequence ID" value="NZ_DAWDBY010000065.1"/>
</dbReference>
<keyword evidence="3" id="KW-1185">Reference proteome</keyword>
<dbReference type="GO" id="GO:0006779">
    <property type="term" value="P:porphyrin-containing compound biosynthetic process"/>
    <property type="evidence" value="ECO:0007669"/>
    <property type="project" value="InterPro"/>
</dbReference>
<dbReference type="InterPro" id="IPR038071">
    <property type="entry name" value="UROD/MetE-like_sf"/>
</dbReference>
<evidence type="ECO:0000259" key="1">
    <source>
        <dbReference type="Pfam" id="PF01208"/>
    </source>
</evidence>
<dbReference type="Proteomes" id="UP000320585">
    <property type="component" value="Chromosome"/>
</dbReference>
<gene>
    <name evidence="2" type="ORF">Dia5BBH33_12680</name>
</gene>
<organism evidence="2 3">
    <name type="scientific">Dialister hominis</name>
    <dbReference type="NCBI Taxonomy" id="2582419"/>
    <lineage>
        <taxon>Bacteria</taxon>
        <taxon>Bacillati</taxon>
        <taxon>Bacillota</taxon>
        <taxon>Negativicutes</taxon>
        <taxon>Veillonellales</taxon>
        <taxon>Veillonellaceae</taxon>
        <taxon>Dialister</taxon>
    </lineage>
</organism>
<protein>
    <recommendedName>
        <fullName evidence="1">Uroporphyrinogen decarboxylase (URO-D) domain-containing protein</fullName>
    </recommendedName>
</protein>
<dbReference type="OrthoDB" id="7375127at2"/>
<dbReference type="InterPro" id="IPR000257">
    <property type="entry name" value="Uroporphyrinogen_deCOase"/>
</dbReference>
<dbReference type="PANTHER" id="PTHR47099">
    <property type="entry name" value="METHYLCOBAMIDE:COM METHYLTRANSFERASE MTBA"/>
    <property type="match status" value="1"/>
</dbReference>
<sequence length="336" mass="37986">MNREERVRAALASKDVDRVPVATWMHLSQFDQDPISLAEAEVELTEKYDFDYIKMMPFGLYSTQDFGNQLTIYCDPYEEPIVKRFAIQSPADYDALRAIPAIQGTYGKQIEFARELIRRRTPGTPCIQTIFSPFSTLKKMAGDRLLKDMISYPEAVHHALAAITATTLDFVSYNIDAGVDGFFFATQNAVRTMMSPDQFQEFGAFYDLQVIKSYAKKTWFNAVHIHGEDIYFNEVASYPVNAINWHDRHTWPTLKEARNLTDKCLMAGIKSAPYFVDGVLQYDDIVLDGTPEEITAHVKDAIEQVDGKGLILGPGCVVNPKASEENLRALRKATEL</sequence>
<reference evidence="3" key="1">
    <citation type="submission" date="2019-05" db="EMBL/GenBank/DDBJ databases">
        <title>Complete genome sequencing of Dialister sp. strain 5BBH33.</title>
        <authorList>
            <person name="Sakamoto M."/>
            <person name="Murakami T."/>
            <person name="Mori H."/>
        </authorList>
    </citation>
    <scope>NUCLEOTIDE SEQUENCE [LARGE SCALE GENOMIC DNA]</scope>
    <source>
        <strain evidence="3">5BBH33</strain>
    </source>
</reference>
<dbReference type="EMBL" id="AP019697">
    <property type="protein sequence ID" value="BBK25333.1"/>
    <property type="molecule type" value="Genomic_DNA"/>
</dbReference>
<dbReference type="GO" id="GO:0004853">
    <property type="term" value="F:uroporphyrinogen decarboxylase activity"/>
    <property type="evidence" value="ECO:0007669"/>
    <property type="project" value="InterPro"/>
</dbReference>
<dbReference type="SUPFAM" id="SSF51726">
    <property type="entry name" value="UROD/MetE-like"/>
    <property type="match status" value="1"/>
</dbReference>
<name>A0A8D4UUQ6_9FIRM</name>
<evidence type="ECO:0000313" key="3">
    <source>
        <dbReference type="Proteomes" id="UP000320585"/>
    </source>
</evidence>
<feature type="domain" description="Uroporphyrinogen decarboxylase (URO-D)" evidence="1">
    <location>
        <begin position="5"/>
        <end position="333"/>
    </location>
</feature>
<accession>A0A8D4UUQ6</accession>
<evidence type="ECO:0000313" key="2">
    <source>
        <dbReference type="EMBL" id="BBK25333.1"/>
    </source>
</evidence>
<dbReference type="PANTHER" id="PTHR47099:SF1">
    <property type="entry name" value="METHYLCOBAMIDE:COM METHYLTRANSFERASE MTBA"/>
    <property type="match status" value="1"/>
</dbReference>
<dbReference type="Gene3D" id="3.20.20.210">
    <property type="match status" value="1"/>
</dbReference>
<dbReference type="InterPro" id="IPR052024">
    <property type="entry name" value="Methanogen_methyltrans"/>
</dbReference>
<dbReference type="Pfam" id="PF01208">
    <property type="entry name" value="URO-D"/>
    <property type="match status" value="1"/>
</dbReference>
<dbReference type="KEGG" id="dho:Dia5BBH33_12680"/>